<reference evidence="8 9" key="1">
    <citation type="journal article" date="2009" name="Appl. Environ. Microbiol.">
        <title>Genomic analysis of 'Elusimicrobium minutum,' the first cultivated representative of the phylum 'Elusimicrobia' (formerly termite group 1).</title>
        <authorList>
            <person name="Herlemann D.P.R."/>
            <person name="Geissinger O."/>
            <person name="Ikeda-Ohtsubo W."/>
            <person name="Kunin V."/>
            <person name="Sun H."/>
            <person name="Lapidus A."/>
            <person name="Hugenholtz P."/>
            <person name="Brune A."/>
        </authorList>
    </citation>
    <scope>NUCLEOTIDE SEQUENCE [LARGE SCALE GENOMIC DNA]</scope>
    <source>
        <strain evidence="8 9">Pei191</strain>
    </source>
</reference>
<dbReference type="InterPro" id="IPR042177">
    <property type="entry name" value="Cell/Rod_1"/>
</dbReference>
<dbReference type="EMBL" id="CP001055">
    <property type="protein sequence ID" value="ACC98930.1"/>
    <property type="molecule type" value="Genomic_DNA"/>
</dbReference>
<protein>
    <recommendedName>
        <fullName evidence="2 5">Cell shape-determining protein MreC</fullName>
    </recommendedName>
    <alternativeName>
        <fullName evidence="4 5">Cell shape protein MreC</fullName>
    </alternativeName>
</protein>
<feature type="transmembrane region" description="Helical" evidence="6">
    <location>
        <begin position="16"/>
        <end position="42"/>
    </location>
</feature>
<dbReference type="Proteomes" id="UP000001029">
    <property type="component" value="Chromosome"/>
</dbReference>
<evidence type="ECO:0000256" key="4">
    <source>
        <dbReference type="ARBA" id="ARBA00032089"/>
    </source>
</evidence>
<evidence type="ECO:0000256" key="6">
    <source>
        <dbReference type="SAM" id="Phobius"/>
    </source>
</evidence>
<dbReference type="KEGG" id="emi:Emin_1380"/>
<name>B2KEI4_ELUMP</name>
<comment type="function">
    <text evidence="5">Involved in formation and maintenance of cell shape.</text>
</comment>
<keyword evidence="6" id="KW-1133">Transmembrane helix</keyword>
<evidence type="ECO:0000313" key="8">
    <source>
        <dbReference type="EMBL" id="ACC98930.1"/>
    </source>
</evidence>
<dbReference type="OrthoDB" id="9792313at2"/>
<dbReference type="GO" id="GO:0005886">
    <property type="term" value="C:plasma membrane"/>
    <property type="evidence" value="ECO:0007669"/>
    <property type="project" value="TreeGrafter"/>
</dbReference>
<evidence type="ECO:0000313" key="9">
    <source>
        <dbReference type="Proteomes" id="UP000001029"/>
    </source>
</evidence>
<evidence type="ECO:0000256" key="2">
    <source>
        <dbReference type="ARBA" id="ARBA00013855"/>
    </source>
</evidence>
<evidence type="ECO:0000259" key="7">
    <source>
        <dbReference type="Pfam" id="PF04085"/>
    </source>
</evidence>
<dbReference type="Gene3D" id="2.40.10.350">
    <property type="entry name" value="Rod shape-determining protein MreC, domain 2"/>
    <property type="match status" value="1"/>
</dbReference>
<feature type="domain" description="Rod shape-determining protein MreC beta-barrel core" evidence="7">
    <location>
        <begin position="125"/>
        <end position="272"/>
    </location>
</feature>
<dbReference type="RefSeq" id="WP_012415545.1">
    <property type="nucleotide sequence ID" value="NC_010644.1"/>
</dbReference>
<proteinExistence type="inferred from homology"/>
<accession>B2KEI4</accession>
<comment type="similarity">
    <text evidence="1 5">Belongs to the MreC family.</text>
</comment>
<dbReference type="GO" id="GO:0008360">
    <property type="term" value="P:regulation of cell shape"/>
    <property type="evidence" value="ECO:0007669"/>
    <property type="project" value="UniProtKB-KW"/>
</dbReference>
<keyword evidence="6" id="KW-0472">Membrane</keyword>
<dbReference type="InterPro" id="IPR055342">
    <property type="entry name" value="MreC_beta-barrel_core"/>
</dbReference>
<sequence>MRKIQEDLVDESKKAFIFYTIFSVLLLILPLGGVVSSVKAVLSYIFIPQIRAAHLSVEYLSEVNKTVKELLNVHAQNTILQEEIKNVVLIKANAEEAHKENARLTEALNLEPLKEWKGVWAKIAYRDPSKWTTITIDKGLINGVTLKSAVIGFDGKNLGLAGTVIEEGENTSKILLINDEEFAAAVYLEKSGAAGLLKGASGNYLKLKYISLNTEVQEGEEVISYRSSMIFPAGIKTGRVVSVEKGDDFKTSQTLNIMPYVKPSEIKEVFVITGNK</sequence>
<dbReference type="HOGENOM" id="CLU_1007365_0_0_0"/>
<dbReference type="Pfam" id="PF04085">
    <property type="entry name" value="MreC"/>
    <property type="match status" value="1"/>
</dbReference>
<organism evidence="8 9">
    <name type="scientific">Elusimicrobium minutum (strain Pei191)</name>
    <dbReference type="NCBI Taxonomy" id="445932"/>
    <lineage>
        <taxon>Bacteria</taxon>
        <taxon>Pseudomonadati</taxon>
        <taxon>Elusimicrobiota</taxon>
        <taxon>Elusimicrobia</taxon>
        <taxon>Elusimicrobiales</taxon>
        <taxon>Elusimicrobiaceae</taxon>
        <taxon>Elusimicrobium</taxon>
    </lineage>
</organism>
<dbReference type="PIRSF" id="PIRSF038471">
    <property type="entry name" value="MreC"/>
    <property type="match status" value="1"/>
</dbReference>
<dbReference type="PANTHER" id="PTHR34138:SF1">
    <property type="entry name" value="CELL SHAPE-DETERMINING PROTEIN MREC"/>
    <property type="match status" value="1"/>
</dbReference>
<keyword evidence="3 5" id="KW-0133">Cell shape</keyword>
<dbReference type="STRING" id="445932.Emin_1380"/>
<gene>
    <name evidence="8" type="ordered locus">Emin_1380</name>
</gene>
<keyword evidence="6" id="KW-0812">Transmembrane</keyword>
<evidence type="ECO:0000256" key="1">
    <source>
        <dbReference type="ARBA" id="ARBA00009369"/>
    </source>
</evidence>
<dbReference type="InterPro" id="IPR007221">
    <property type="entry name" value="MreC"/>
</dbReference>
<evidence type="ECO:0000256" key="5">
    <source>
        <dbReference type="PIRNR" id="PIRNR038471"/>
    </source>
</evidence>
<dbReference type="PANTHER" id="PTHR34138">
    <property type="entry name" value="CELL SHAPE-DETERMINING PROTEIN MREC"/>
    <property type="match status" value="1"/>
</dbReference>
<dbReference type="AlphaFoldDB" id="B2KEI4"/>
<keyword evidence="9" id="KW-1185">Reference proteome</keyword>
<dbReference type="InterPro" id="IPR042175">
    <property type="entry name" value="Cell/Rod_MreC_2"/>
</dbReference>
<dbReference type="Gene3D" id="2.40.10.340">
    <property type="entry name" value="Rod shape-determining protein MreC, domain 1"/>
    <property type="match status" value="1"/>
</dbReference>
<evidence type="ECO:0000256" key="3">
    <source>
        <dbReference type="ARBA" id="ARBA00022960"/>
    </source>
</evidence>